<name>A0A1U7N2X0_9CYAN</name>
<gene>
    <name evidence="1" type="ORF">BJP37_15925</name>
</gene>
<sequence>MGDFHPLIIRLDRFITITYCLDLIKLAELEFFPIGLSVLVVSNNYEIVGRSKLLVLLNLLV</sequence>
<dbReference type="AlphaFoldDB" id="A0A1U7N2X0"/>
<keyword evidence="2" id="KW-1185">Reference proteome</keyword>
<organism evidence="1 2">
    <name type="scientific">Moorena bouillonii PNG</name>
    <dbReference type="NCBI Taxonomy" id="568701"/>
    <lineage>
        <taxon>Bacteria</taxon>
        <taxon>Bacillati</taxon>
        <taxon>Cyanobacteriota</taxon>
        <taxon>Cyanophyceae</taxon>
        <taxon>Coleofasciculales</taxon>
        <taxon>Coleofasciculaceae</taxon>
        <taxon>Moorena</taxon>
    </lineage>
</organism>
<proteinExistence type="predicted"/>
<dbReference type="EMBL" id="MKZS01000001">
    <property type="protein sequence ID" value="OLT60293.1"/>
    <property type="molecule type" value="Genomic_DNA"/>
</dbReference>
<comment type="caution">
    <text evidence="1">The sequence shown here is derived from an EMBL/GenBank/DDBJ whole genome shotgun (WGS) entry which is preliminary data.</text>
</comment>
<reference evidence="1 2" key="1">
    <citation type="submission" date="2016-10" db="EMBL/GenBank/DDBJ databases">
        <title>Comparative genomics uncovers the prolific and rare metabolic potential of the cyanobacterial genus Moorea.</title>
        <authorList>
            <person name="Leao T."/>
            <person name="Castelao G."/>
            <person name="Korobeynikov A."/>
            <person name="Monroe E.A."/>
            <person name="Podell S."/>
            <person name="Glukhov E."/>
            <person name="Allen E."/>
            <person name="Gerwick W.H."/>
            <person name="Gerwick L."/>
        </authorList>
    </citation>
    <scope>NUCLEOTIDE SEQUENCE [LARGE SCALE GENOMIC DNA]</scope>
    <source>
        <strain evidence="1 2">PNG5-198</strain>
    </source>
</reference>
<protein>
    <submittedName>
        <fullName evidence="1">Uncharacterized protein</fullName>
    </submittedName>
</protein>
<dbReference type="Proteomes" id="UP000186657">
    <property type="component" value="Unassembled WGS sequence"/>
</dbReference>
<evidence type="ECO:0000313" key="2">
    <source>
        <dbReference type="Proteomes" id="UP000186657"/>
    </source>
</evidence>
<accession>A0A1U7N2X0</accession>
<evidence type="ECO:0000313" key="1">
    <source>
        <dbReference type="EMBL" id="OLT60293.1"/>
    </source>
</evidence>